<reference evidence="6" key="1">
    <citation type="submission" date="2020-02" db="EMBL/GenBank/DDBJ databases">
        <authorList>
            <person name="Shen X.-R."/>
            <person name="Zhang Y.-X."/>
        </authorList>
    </citation>
    <scope>NUCLEOTIDE SEQUENCE</scope>
    <source>
        <strain evidence="6">SYP-B3998</strain>
    </source>
</reference>
<dbReference type="GO" id="GO:0012505">
    <property type="term" value="C:endomembrane system"/>
    <property type="evidence" value="ECO:0007669"/>
    <property type="project" value="UniProtKB-SubCell"/>
</dbReference>
<evidence type="ECO:0000313" key="6">
    <source>
        <dbReference type="EMBL" id="NEW07979.1"/>
    </source>
</evidence>
<dbReference type="InterPro" id="IPR010652">
    <property type="entry name" value="DUF1232"/>
</dbReference>
<name>A0A6G4A2D3_9BACL</name>
<evidence type="ECO:0000256" key="2">
    <source>
        <dbReference type="ARBA" id="ARBA00022692"/>
    </source>
</evidence>
<dbReference type="Pfam" id="PF06803">
    <property type="entry name" value="DUF1232"/>
    <property type="match status" value="1"/>
</dbReference>
<keyword evidence="3" id="KW-1133">Transmembrane helix</keyword>
<comment type="subcellular location">
    <subcellularLocation>
        <location evidence="1">Endomembrane system</location>
        <topology evidence="1">Multi-pass membrane protein</topology>
    </subcellularLocation>
</comment>
<feature type="domain" description="DUF1232" evidence="5">
    <location>
        <begin position="56"/>
        <end position="91"/>
    </location>
</feature>
<sequence>MNGVMKMDASKYEKYFSKEGFWTKLKKGAKDAGIKVIYSGLLLFYALESPKTPLKAKVQIYGALGYLIFPLDFVPDLLPVVGYVDDLGALGLALGAVAMSINSDVKRKAKDKLRDFFGEDAMSSPDLIEIEAQLVEKEDAPKSDEEASR</sequence>
<evidence type="ECO:0000256" key="1">
    <source>
        <dbReference type="ARBA" id="ARBA00004127"/>
    </source>
</evidence>
<keyword evidence="2" id="KW-0812">Transmembrane</keyword>
<dbReference type="EMBL" id="JAAIKC010000007">
    <property type="protein sequence ID" value="NEW07979.1"/>
    <property type="molecule type" value="Genomic_DNA"/>
</dbReference>
<organism evidence="6">
    <name type="scientific">Paenibacillus sp. SYP-B3998</name>
    <dbReference type="NCBI Taxonomy" id="2678564"/>
    <lineage>
        <taxon>Bacteria</taxon>
        <taxon>Bacillati</taxon>
        <taxon>Bacillota</taxon>
        <taxon>Bacilli</taxon>
        <taxon>Bacillales</taxon>
        <taxon>Paenibacillaceae</taxon>
        <taxon>Paenibacillus</taxon>
    </lineage>
</organism>
<comment type="caution">
    <text evidence="6">The sequence shown here is derived from an EMBL/GenBank/DDBJ whole genome shotgun (WGS) entry which is preliminary data.</text>
</comment>
<proteinExistence type="predicted"/>
<evidence type="ECO:0000256" key="3">
    <source>
        <dbReference type="ARBA" id="ARBA00022989"/>
    </source>
</evidence>
<keyword evidence="4" id="KW-0472">Membrane</keyword>
<dbReference type="AlphaFoldDB" id="A0A6G4A2D3"/>
<evidence type="ECO:0000259" key="5">
    <source>
        <dbReference type="Pfam" id="PF06803"/>
    </source>
</evidence>
<evidence type="ECO:0000256" key="4">
    <source>
        <dbReference type="ARBA" id="ARBA00023136"/>
    </source>
</evidence>
<protein>
    <submittedName>
        <fullName evidence="6">DUF1232 domain-containing protein</fullName>
    </submittedName>
</protein>
<accession>A0A6G4A2D3</accession>
<gene>
    <name evidence="6" type="ORF">GK047_18425</name>
</gene>